<evidence type="ECO:0000256" key="2">
    <source>
        <dbReference type="ARBA" id="ARBA00010486"/>
    </source>
</evidence>
<evidence type="ECO:0000256" key="22">
    <source>
        <dbReference type="SAM" id="Phobius"/>
    </source>
</evidence>
<evidence type="ECO:0000256" key="12">
    <source>
        <dbReference type="ARBA" id="ARBA00022989"/>
    </source>
</evidence>
<keyword evidence="12 22" id="KW-1133">Transmembrane helix</keyword>
<evidence type="ECO:0000256" key="16">
    <source>
        <dbReference type="ARBA" id="ARBA00023286"/>
    </source>
</evidence>
<dbReference type="PANTHER" id="PTHR45638">
    <property type="entry name" value="CYCLIC NUCLEOTIDE-GATED CATION CHANNEL SUBUNIT A"/>
    <property type="match status" value="1"/>
</dbReference>
<dbReference type="PANTHER" id="PTHR45638:SF9">
    <property type="entry name" value="CYCLIC NUCLEOTIDE-GATED CHANNEL ROD PHOTORECEPTOR SUBUNIT ALPHA"/>
    <property type="match status" value="1"/>
</dbReference>
<keyword evidence="14 22" id="KW-0472">Membrane</keyword>
<dbReference type="GO" id="GO:0030552">
    <property type="term" value="F:cAMP binding"/>
    <property type="evidence" value="ECO:0007669"/>
    <property type="project" value="UniProtKB-KW"/>
</dbReference>
<sequence>MMENQIRLQRDKSDSPEVIVLIYTKLDFCESYTFKENRIRPYPSNHEGSKSEDKKKKDPDAQKSKGKKEKHKTKEKDKEKNKDKEKDKEKVKDKDKDKKKEEEKKDIFVIDPAGNTYYNWLFCITMPVMYNWTMIIARACFDELQNDNLTMWFFLDYSSDIIYIADMFVRTRTGYLEQGLLVREEKKLREKYKASSQFKLDFFSVVPTDLLYFKLGLNYPELRLNRLLRVGRMFEFFQRTETRTNYPNIFRISNLVMYIVIIIHWNACVYYSISKAIGFGADTWVYPDTSDPEFARLIRKYVYSLYWSTLTLTTIGETPPPVKDSEYFFVVADFLVGVLIFATIVGNVGSMISNMNAARAEFQARIDAIKQYMHFRNVSKDMEKRVIKWFDYLWTNKKAVDEREVLKYLPDKLRAEIAINVHLDTLKKVRIFADCEAGLLVELVLKLRPQVYSPGDYICRKGDIGREMYIIKEGKLAVVADDGITQFVVLSDGSYFGEISILNIKGSKAGNRRTANIKSIGYSDLFCLSKDDLMEALTEYPDAKAMLEEKGKQILMKDGLLDLEIASLGADPKDVDEKVTFIEGAVDSVPLGTGELSSKKKFEEIKKANQAAAKKLVEDQYSSSSEEDDDEDDDIDGKHGQILAKTFTTYTNQTDGDASELERTRQYVNEAFQSGAMTCLICIASIKRNQAVWSCFGCFCIFHLPCIQKWAKDSVFLISSPLTDDDFGKKDYPWPCPKCRFEYKRSETPTRYYCYCGKVEDPVLDPWLVPHSCGQVCEREFKPPCGHKCLLLCHPGPCPPCPKMVTTTCYCKKAKPIPRRCSTKEWSCQLPCGRKLPCGQHSCENPCHPGNCQPCPRVSKQRCVCGRQIAERLCASPLWQCDQVCRRTLPCGNHTCEQVCHSGSCGECPRTGKRSCPCEKTKFIFPCTEDVPTCGDSCDKVLECGIHKCSQRCHRGPCETCRQEVEKQCRCGKHTKLMPCHKPYLCETKCTKIRDCQKHQCKRKCCPGNCPPCDQACGRTLGCRNHKCPSVCHRGSCYPCPEIVDVKCNCSKTVLKVPCGRERTTKPPRCRELCSRLPTCHHPSQEKHNCHFGLCPPCRQPCQKGLKCGHFCPVSCHDEALVKQTGLHQPVGPWEQPSEPAFIQTALPCPPCQVPIPMECFGQHEVSPLPCHSVGPYSCKRFCGRLLDCQNHTCVKECHRVTSVNGNTDKQKAGPECLQCEEECTKPRPPGCPHRCILPCHPGECPPCIQMLKIKCHCKLLNLYIECIKITCADLKEKDLLTSCQNQCPKELPCGHRCKETCHPGDCPGNCNQKVKLRCPCKRIKKELQCNKVQEGQVSLECDALCKEMKRKASEIKEAEAKAAVEEEKRRQQAELEAFENRLKGRRKNKRKRDEAETEQSMWEKYKRFIMLSICGVAVVILAWIIAYNH</sequence>
<keyword evidence="13" id="KW-0406">Ion transport</keyword>
<evidence type="ECO:0000256" key="7">
    <source>
        <dbReference type="ARBA" id="ARBA00022723"/>
    </source>
</evidence>
<keyword evidence="5" id="KW-0716">Sensory transduction</keyword>
<evidence type="ECO:0000256" key="3">
    <source>
        <dbReference type="ARBA" id="ARBA00022448"/>
    </source>
</evidence>
<evidence type="ECO:0000256" key="19">
    <source>
        <dbReference type="PROSITE-ProRule" id="PRU00175"/>
    </source>
</evidence>
<gene>
    <name evidence="25" type="primary">CNGA2</name>
    <name evidence="25" type="ORF">Y1Q_0021574</name>
</gene>
<keyword evidence="18" id="KW-0844">Vision</keyword>
<evidence type="ECO:0000259" key="23">
    <source>
        <dbReference type="PROSITE" id="PS50042"/>
    </source>
</evidence>
<dbReference type="InterPro" id="IPR000967">
    <property type="entry name" value="Znf_NFX1"/>
</dbReference>
<evidence type="ECO:0000313" key="25">
    <source>
        <dbReference type="EMBL" id="KYO45969.1"/>
    </source>
</evidence>
<dbReference type="InterPro" id="IPR018490">
    <property type="entry name" value="cNMP-bd_dom_sf"/>
</dbReference>
<dbReference type="GO" id="GO:0044877">
    <property type="term" value="F:protein-containing complex binding"/>
    <property type="evidence" value="ECO:0007669"/>
    <property type="project" value="TreeGrafter"/>
</dbReference>
<dbReference type="InterPro" id="IPR050866">
    <property type="entry name" value="CNG_cation_channel"/>
</dbReference>
<dbReference type="Gene3D" id="2.60.120.10">
    <property type="entry name" value="Jelly Rolls"/>
    <property type="match status" value="1"/>
</dbReference>
<evidence type="ECO:0000256" key="4">
    <source>
        <dbReference type="ARBA" id="ARBA00022566"/>
    </source>
</evidence>
<reference evidence="25 26" key="1">
    <citation type="journal article" date="2012" name="Genome Biol.">
        <title>Sequencing three crocodilian genomes to illuminate the evolution of archosaurs and amniotes.</title>
        <authorList>
            <person name="St John J.A."/>
            <person name="Braun E.L."/>
            <person name="Isberg S.R."/>
            <person name="Miles L.G."/>
            <person name="Chong A.Y."/>
            <person name="Gongora J."/>
            <person name="Dalzell P."/>
            <person name="Moran C."/>
            <person name="Bed'hom B."/>
            <person name="Abzhanov A."/>
            <person name="Burgess S.C."/>
            <person name="Cooksey A.M."/>
            <person name="Castoe T.A."/>
            <person name="Crawford N.G."/>
            <person name="Densmore L.D."/>
            <person name="Drew J.C."/>
            <person name="Edwards S.V."/>
            <person name="Faircloth B.C."/>
            <person name="Fujita M.K."/>
            <person name="Greenwold M.J."/>
            <person name="Hoffmann F.G."/>
            <person name="Howard J.M."/>
            <person name="Iguchi T."/>
            <person name="Janes D.E."/>
            <person name="Khan S.Y."/>
            <person name="Kohno S."/>
            <person name="de Koning A.J."/>
            <person name="Lance S.L."/>
            <person name="McCarthy F.M."/>
            <person name="McCormack J.E."/>
            <person name="Merchant M.E."/>
            <person name="Peterson D.G."/>
            <person name="Pollock D.D."/>
            <person name="Pourmand N."/>
            <person name="Raney B.J."/>
            <person name="Roessler K.A."/>
            <person name="Sanford J.R."/>
            <person name="Sawyer R.H."/>
            <person name="Schmidt C.J."/>
            <person name="Triplett E.W."/>
            <person name="Tuberville T.D."/>
            <person name="Venegas-Anaya M."/>
            <person name="Howard J.T."/>
            <person name="Jarvis E.D."/>
            <person name="Guillette L.J.Jr."/>
            <person name="Glenn T.C."/>
            <person name="Green R.E."/>
            <person name="Ray D.A."/>
        </authorList>
    </citation>
    <scope>NUCLEOTIDE SEQUENCE [LARGE SCALE GENOMIC DNA]</scope>
    <source>
        <strain evidence="25">KSC_2009_1</strain>
    </source>
</reference>
<feature type="domain" description="RING-type" evidence="24">
    <location>
        <begin position="679"/>
        <end position="740"/>
    </location>
</feature>
<feature type="transmembrane region" description="Helical" evidence="22">
    <location>
        <begin position="327"/>
        <end position="349"/>
    </location>
</feature>
<evidence type="ECO:0000313" key="26">
    <source>
        <dbReference type="Proteomes" id="UP000050525"/>
    </source>
</evidence>
<dbReference type="SUPFAM" id="SSF81324">
    <property type="entry name" value="Voltage-gated potassium channels"/>
    <property type="match status" value="1"/>
</dbReference>
<dbReference type="InterPro" id="IPR000595">
    <property type="entry name" value="cNMP-bd_dom"/>
</dbReference>
<keyword evidence="4" id="KW-0116">cAMP-binding</keyword>
<evidence type="ECO:0000256" key="10">
    <source>
        <dbReference type="ARBA" id="ARBA00022771"/>
    </source>
</evidence>
<dbReference type="InterPro" id="IPR018488">
    <property type="entry name" value="cNMP-bd_CS"/>
</dbReference>
<dbReference type="GO" id="GO:0008270">
    <property type="term" value="F:zinc ion binding"/>
    <property type="evidence" value="ECO:0007669"/>
    <property type="project" value="UniProtKB-KW"/>
</dbReference>
<dbReference type="SMART" id="SM00100">
    <property type="entry name" value="cNMP"/>
    <property type="match status" value="1"/>
</dbReference>
<dbReference type="PROSITE" id="PS00889">
    <property type="entry name" value="CNMP_BINDING_2"/>
    <property type="match status" value="1"/>
</dbReference>
<dbReference type="EMBL" id="AKHW03000533">
    <property type="protein sequence ID" value="KYO45969.1"/>
    <property type="molecule type" value="Genomic_DNA"/>
</dbReference>
<comment type="similarity">
    <text evidence="2">Belongs to the cyclic nucleotide-gated cation channel (TC 1.A.1.5) family.</text>
</comment>
<evidence type="ECO:0000256" key="6">
    <source>
        <dbReference type="ARBA" id="ARBA00022692"/>
    </source>
</evidence>
<accession>A0A151PAL7</accession>
<name>A0A151PAL7_ALLMI</name>
<evidence type="ECO:0000256" key="9">
    <source>
        <dbReference type="ARBA" id="ARBA00022741"/>
    </source>
</evidence>
<dbReference type="FunFam" id="1.10.287.70:FF:000030">
    <property type="entry name" value="Cyclic nucleotide-gated channel alpha 3"/>
    <property type="match status" value="1"/>
</dbReference>
<evidence type="ECO:0000256" key="18">
    <source>
        <dbReference type="ARBA" id="ARBA00023305"/>
    </source>
</evidence>
<feature type="transmembrane region" description="Helical" evidence="22">
    <location>
        <begin position="1409"/>
        <end position="1427"/>
    </location>
</feature>
<dbReference type="FunFam" id="2.60.120.10:FF:000002">
    <property type="entry name" value="Cyclic nucleotide gated channel alpha 1a"/>
    <property type="match status" value="1"/>
</dbReference>
<dbReference type="GO" id="GO:0017071">
    <property type="term" value="C:intracellular cyclic nucleotide activated cation channel complex"/>
    <property type="evidence" value="ECO:0007669"/>
    <property type="project" value="TreeGrafter"/>
</dbReference>
<evidence type="ECO:0000256" key="14">
    <source>
        <dbReference type="ARBA" id="ARBA00023136"/>
    </source>
</evidence>
<evidence type="ECO:0000256" key="17">
    <source>
        <dbReference type="ARBA" id="ARBA00023303"/>
    </source>
</evidence>
<dbReference type="InterPro" id="IPR001841">
    <property type="entry name" value="Znf_RING"/>
</dbReference>
<feature type="transmembrane region" description="Helical" evidence="22">
    <location>
        <begin position="255"/>
        <end position="273"/>
    </location>
</feature>
<keyword evidence="3" id="KW-0813">Transport</keyword>
<dbReference type="PROSITE" id="PS00888">
    <property type="entry name" value="CNMP_BINDING_1"/>
    <property type="match status" value="1"/>
</dbReference>
<dbReference type="InterPro" id="IPR032406">
    <property type="entry name" value="CLZ_dom"/>
</dbReference>
<evidence type="ECO:0000256" key="15">
    <source>
        <dbReference type="ARBA" id="ARBA00023149"/>
    </source>
</evidence>
<keyword evidence="9" id="KW-0547">Nucleotide-binding</keyword>
<dbReference type="InterPro" id="IPR005821">
    <property type="entry name" value="Ion_trans_dom"/>
</dbReference>
<dbReference type="Pfam" id="PF16526">
    <property type="entry name" value="CLZ"/>
    <property type="match status" value="1"/>
</dbReference>
<dbReference type="PROSITE" id="PS50089">
    <property type="entry name" value="ZF_RING_2"/>
    <property type="match status" value="1"/>
</dbReference>
<dbReference type="Gene3D" id="1.10.287.630">
    <property type="entry name" value="Helix hairpin bin"/>
    <property type="match status" value="1"/>
</dbReference>
<feature type="region of interest" description="Disordered" evidence="21">
    <location>
        <begin position="617"/>
        <end position="637"/>
    </location>
</feature>
<evidence type="ECO:0000256" key="11">
    <source>
        <dbReference type="ARBA" id="ARBA00022833"/>
    </source>
</evidence>
<keyword evidence="15" id="KW-0114">cAMP</keyword>
<feature type="compositionally biased region" description="Basic and acidic residues" evidence="21">
    <location>
        <begin position="72"/>
        <end position="97"/>
    </location>
</feature>
<protein>
    <submittedName>
        <fullName evidence="25">Cyclic nucleotide-gated olfactory channel</fullName>
    </submittedName>
</protein>
<dbReference type="GO" id="GO:0005222">
    <property type="term" value="F:intracellularly cAMP-activated cation channel activity"/>
    <property type="evidence" value="ECO:0007669"/>
    <property type="project" value="TreeGrafter"/>
</dbReference>
<keyword evidence="17" id="KW-0407">Ion channel</keyword>
<evidence type="ECO:0000256" key="13">
    <source>
        <dbReference type="ARBA" id="ARBA00023065"/>
    </source>
</evidence>
<comment type="caution">
    <text evidence="25">The sequence shown here is derived from an EMBL/GenBank/DDBJ whole genome shotgun (WGS) entry which is preliminary data.</text>
</comment>
<evidence type="ECO:0000256" key="1">
    <source>
        <dbReference type="ARBA" id="ARBA00004141"/>
    </source>
</evidence>
<dbReference type="Pfam" id="PF00520">
    <property type="entry name" value="Ion_trans"/>
    <property type="match status" value="1"/>
</dbReference>
<keyword evidence="10 19" id="KW-0863">Zinc-finger</keyword>
<keyword evidence="26" id="KW-1185">Reference proteome</keyword>
<keyword evidence="6 22" id="KW-0812">Transmembrane</keyword>
<keyword evidence="7" id="KW-0479">Metal-binding</keyword>
<dbReference type="InterPro" id="IPR014710">
    <property type="entry name" value="RmlC-like_jellyroll"/>
</dbReference>
<evidence type="ECO:0000256" key="21">
    <source>
        <dbReference type="SAM" id="MobiDB-lite"/>
    </source>
</evidence>
<dbReference type="SUPFAM" id="SSF51206">
    <property type="entry name" value="cAMP-binding domain-like"/>
    <property type="match status" value="1"/>
</dbReference>
<evidence type="ECO:0000256" key="20">
    <source>
        <dbReference type="SAM" id="Coils"/>
    </source>
</evidence>
<comment type="subcellular location">
    <subcellularLocation>
        <location evidence="1">Membrane</location>
        <topology evidence="1">Multi-pass membrane protein</topology>
    </subcellularLocation>
</comment>
<dbReference type="GO" id="GO:0005886">
    <property type="term" value="C:plasma membrane"/>
    <property type="evidence" value="ECO:0007669"/>
    <property type="project" value="TreeGrafter"/>
</dbReference>
<dbReference type="SMART" id="SM00438">
    <property type="entry name" value="ZnF_NFX"/>
    <property type="match status" value="12"/>
</dbReference>
<dbReference type="STRING" id="8496.A0A151PAL7"/>
<dbReference type="Proteomes" id="UP000050525">
    <property type="component" value="Unassembled WGS sequence"/>
</dbReference>
<dbReference type="GO" id="GO:0030553">
    <property type="term" value="F:cGMP binding"/>
    <property type="evidence" value="ECO:0007669"/>
    <property type="project" value="TreeGrafter"/>
</dbReference>
<feature type="region of interest" description="Disordered" evidence="21">
    <location>
        <begin position="39"/>
        <end position="97"/>
    </location>
</feature>
<dbReference type="PROSITE" id="PS50042">
    <property type="entry name" value="CNMP_BINDING_3"/>
    <property type="match status" value="1"/>
</dbReference>
<dbReference type="eggNOG" id="KOG1952">
    <property type="taxonomic scope" value="Eukaryota"/>
</dbReference>
<dbReference type="CDD" id="cd16697">
    <property type="entry name" value="RING-CH-C4HC3_NFXL1"/>
    <property type="match status" value="1"/>
</dbReference>
<keyword evidence="8" id="KW-0677">Repeat</keyword>
<feature type="coiled-coil region" evidence="20">
    <location>
        <begin position="1342"/>
        <end position="1389"/>
    </location>
</feature>
<dbReference type="CDD" id="cd06008">
    <property type="entry name" value="NF-X1-zinc-finger"/>
    <property type="match status" value="6"/>
</dbReference>
<evidence type="ECO:0000256" key="8">
    <source>
        <dbReference type="ARBA" id="ARBA00022737"/>
    </source>
</evidence>
<keyword evidence="16" id="KW-1071">Ligand-gated ion channel</keyword>
<dbReference type="SUPFAM" id="SSF57850">
    <property type="entry name" value="RING/U-box"/>
    <property type="match status" value="1"/>
</dbReference>
<evidence type="ECO:0000256" key="5">
    <source>
        <dbReference type="ARBA" id="ARBA00022606"/>
    </source>
</evidence>
<dbReference type="Pfam" id="PF00027">
    <property type="entry name" value="cNMP_binding"/>
    <property type="match status" value="1"/>
</dbReference>
<keyword evidence="20" id="KW-0175">Coiled coil</keyword>
<organism evidence="25 26">
    <name type="scientific">Alligator mississippiensis</name>
    <name type="common">American alligator</name>
    <dbReference type="NCBI Taxonomy" id="8496"/>
    <lineage>
        <taxon>Eukaryota</taxon>
        <taxon>Metazoa</taxon>
        <taxon>Chordata</taxon>
        <taxon>Craniata</taxon>
        <taxon>Vertebrata</taxon>
        <taxon>Euteleostomi</taxon>
        <taxon>Archelosauria</taxon>
        <taxon>Archosauria</taxon>
        <taxon>Crocodylia</taxon>
        <taxon>Alligatoridae</taxon>
        <taxon>Alligatorinae</taxon>
        <taxon>Alligator</taxon>
    </lineage>
</organism>
<evidence type="ECO:0000259" key="24">
    <source>
        <dbReference type="PROSITE" id="PS50089"/>
    </source>
</evidence>
<dbReference type="GO" id="GO:0005634">
    <property type="term" value="C:nucleus"/>
    <property type="evidence" value="ECO:0007669"/>
    <property type="project" value="InterPro"/>
</dbReference>
<feature type="compositionally biased region" description="Basic and acidic residues" evidence="21">
    <location>
        <begin position="47"/>
        <end position="63"/>
    </location>
</feature>
<dbReference type="Pfam" id="PF01422">
    <property type="entry name" value="zf-NF-X1"/>
    <property type="match status" value="10"/>
</dbReference>
<dbReference type="GO" id="GO:0007601">
    <property type="term" value="P:visual perception"/>
    <property type="evidence" value="ECO:0007669"/>
    <property type="project" value="UniProtKB-KW"/>
</dbReference>
<dbReference type="CDD" id="cd00038">
    <property type="entry name" value="CAP_ED"/>
    <property type="match status" value="1"/>
</dbReference>
<dbReference type="GO" id="GO:0005223">
    <property type="term" value="F:intracellularly cGMP-activated cation channel activity"/>
    <property type="evidence" value="ECO:0007669"/>
    <property type="project" value="TreeGrafter"/>
</dbReference>
<proteinExistence type="inferred from homology"/>
<dbReference type="Gene3D" id="1.10.287.70">
    <property type="match status" value="1"/>
</dbReference>
<feature type="domain" description="Cyclic nucleotide-binding" evidence="23">
    <location>
        <begin position="431"/>
        <end position="537"/>
    </location>
</feature>
<dbReference type="FunFam" id="1.10.287.630:FF:000001">
    <property type="entry name" value="Cyclic nucleotide-gated channel alpha 3"/>
    <property type="match status" value="1"/>
</dbReference>
<keyword evidence="11" id="KW-0862">Zinc</keyword>
<feature type="compositionally biased region" description="Acidic residues" evidence="21">
    <location>
        <begin position="625"/>
        <end position="635"/>
    </location>
</feature>